<dbReference type="PROSITE" id="PS51257">
    <property type="entry name" value="PROKAR_LIPOPROTEIN"/>
    <property type="match status" value="1"/>
</dbReference>
<gene>
    <name evidence="1" type="ORF">ENX07_02245</name>
</gene>
<organism evidence="1">
    <name type="scientific">candidate division WOR-3 bacterium</name>
    <dbReference type="NCBI Taxonomy" id="2052148"/>
    <lineage>
        <taxon>Bacteria</taxon>
        <taxon>Bacteria division WOR-3</taxon>
    </lineage>
</organism>
<sequence length="281" mass="32151">MKRVLPISIFLIAFAFLISCHKEGNLEAEKKAIMRVIARDTVWFNVNTEVDSTDTTMIAVNDTLLIWWRGQQTHSAPIISIEINGDSAFVSWARKNTGPFYLLIKPPDTTWLLWTKAVSETAKIRAVFRKTGDVNDTITRGWQLKKISLAWGQSDSVQTVRIDSLRIQSPSHPNLLITNPLETFFPLDSLISFSPGELVTLTLYTNASDACAFLHTFILIWPFYVRIPFTNLGNGVFTGTWHAQIIPFPRYAFFDFLHHATLFTPDYKYDFNGWLLPYQIK</sequence>
<proteinExistence type="predicted"/>
<reference evidence="1" key="1">
    <citation type="journal article" date="2020" name="mSystems">
        <title>Genome- and Community-Level Interaction Insights into Carbon Utilization and Element Cycling Functions of Hydrothermarchaeota in Hydrothermal Sediment.</title>
        <authorList>
            <person name="Zhou Z."/>
            <person name="Liu Y."/>
            <person name="Xu W."/>
            <person name="Pan J."/>
            <person name="Luo Z.H."/>
            <person name="Li M."/>
        </authorList>
    </citation>
    <scope>NUCLEOTIDE SEQUENCE [LARGE SCALE GENOMIC DNA]</scope>
    <source>
        <strain evidence="1">SpSt-906</strain>
    </source>
</reference>
<name>A0A7C3Z1B6_UNCW3</name>
<accession>A0A7C3Z1B6</accession>
<comment type="caution">
    <text evidence="1">The sequence shown here is derived from an EMBL/GenBank/DDBJ whole genome shotgun (WGS) entry which is preliminary data.</text>
</comment>
<evidence type="ECO:0000313" key="1">
    <source>
        <dbReference type="EMBL" id="HGE98880.1"/>
    </source>
</evidence>
<dbReference type="AlphaFoldDB" id="A0A7C3Z1B6"/>
<protein>
    <submittedName>
        <fullName evidence="1">Uncharacterized protein</fullName>
    </submittedName>
</protein>
<dbReference type="EMBL" id="DTMQ01000014">
    <property type="protein sequence ID" value="HGE98880.1"/>
    <property type="molecule type" value="Genomic_DNA"/>
</dbReference>